<evidence type="ECO:0000259" key="6">
    <source>
        <dbReference type="PROSITE" id="PS50888"/>
    </source>
</evidence>
<evidence type="ECO:0000256" key="3">
    <source>
        <dbReference type="ARBA" id="ARBA00023163"/>
    </source>
</evidence>
<feature type="region of interest" description="Disordered" evidence="5">
    <location>
        <begin position="159"/>
        <end position="188"/>
    </location>
</feature>
<accession>A0A7I8KHI2</accession>
<keyword evidence="3" id="KW-0804">Transcription</keyword>
<dbReference type="SMART" id="SM00353">
    <property type="entry name" value="HLH"/>
    <property type="match status" value="1"/>
</dbReference>
<evidence type="ECO:0000256" key="2">
    <source>
        <dbReference type="ARBA" id="ARBA00023015"/>
    </source>
</evidence>
<dbReference type="PROSITE" id="PS50888">
    <property type="entry name" value="BHLH"/>
    <property type="match status" value="1"/>
</dbReference>
<gene>
    <name evidence="7" type="ORF">SI8410_06007942</name>
</gene>
<keyword evidence="2" id="KW-0805">Transcription regulation</keyword>
<dbReference type="Proteomes" id="UP000663760">
    <property type="component" value="Chromosome 6"/>
</dbReference>
<dbReference type="Pfam" id="PF23132">
    <property type="entry name" value="DUF7049"/>
    <property type="match status" value="1"/>
</dbReference>
<dbReference type="InterPro" id="IPR045239">
    <property type="entry name" value="bHLH95_bHLH"/>
</dbReference>
<dbReference type="InterPro" id="IPR044658">
    <property type="entry name" value="bHLH92/bHLH041-like"/>
</dbReference>
<evidence type="ECO:0000313" key="8">
    <source>
        <dbReference type="Proteomes" id="UP000663760"/>
    </source>
</evidence>
<dbReference type="PANTHER" id="PTHR46665">
    <property type="entry name" value="TRANSCRIPTION FACTOR BHLH041-RELATED-RELATED"/>
    <property type="match status" value="1"/>
</dbReference>
<dbReference type="PANTHER" id="PTHR46665:SF1">
    <property type="entry name" value="SPERMATOGENESIS- AND OOGENESIS-SPECIFIC BASIC HELIX-LOOP-HELIX-CONTAINING PROTEIN 1"/>
    <property type="match status" value="1"/>
</dbReference>
<dbReference type="SUPFAM" id="SSF47459">
    <property type="entry name" value="HLH, helix-loop-helix DNA-binding domain"/>
    <property type="match status" value="1"/>
</dbReference>
<organism evidence="7 8">
    <name type="scientific">Spirodela intermedia</name>
    <name type="common">Intermediate duckweed</name>
    <dbReference type="NCBI Taxonomy" id="51605"/>
    <lineage>
        <taxon>Eukaryota</taxon>
        <taxon>Viridiplantae</taxon>
        <taxon>Streptophyta</taxon>
        <taxon>Embryophyta</taxon>
        <taxon>Tracheophyta</taxon>
        <taxon>Spermatophyta</taxon>
        <taxon>Magnoliopsida</taxon>
        <taxon>Liliopsida</taxon>
        <taxon>Araceae</taxon>
        <taxon>Lemnoideae</taxon>
        <taxon>Spirodela</taxon>
    </lineage>
</organism>
<evidence type="ECO:0000256" key="5">
    <source>
        <dbReference type="SAM" id="MobiDB-lite"/>
    </source>
</evidence>
<dbReference type="OrthoDB" id="5778525at2759"/>
<dbReference type="GO" id="GO:0046983">
    <property type="term" value="F:protein dimerization activity"/>
    <property type="evidence" value="ECO:0007669"/>
    <property type="project" value="InterPro"/>
</dbReference>
<dbReference type="Pfam" id="PF00010">
    <property type="entry name" value="HLH"/>
    <property type="match status" value="1"/>
</dbReference>
<dbReference type="AlphaFoldDB" id="A0A7I8KHI2"/>
<keyword evidence="4" id="KW-0175">Coiled coil</keyword>
<dbReference type="InterPro" id="IPR011598">
    <property type="entry name" value="bHLH_dom"/>
</dbReference>
<dbReference type="InterPro" id="IPR055477">
    <property type="entry name" value="DUF7049"/>
</dbReference>
<comment type="similarity">
    <text evidence="1">Belongs to the bHLH protein family.</text>
</comment>
<dbReference type="InterPro" id="IPR036638">
    <property type="entry name" value="HLH_DNA-bd_sf"/>
</dbReference>
<feature type="domain" description="BHLH" evidence="6">
    <location>
        <begin position="239"/>
        <end position="329"/>
    </location>
</feature>
<evidence type="ECO:0000256" key="1">
    <source>
        <dbReference type="ARBA" id="ARBA00005510"/>
    </source>
</evidence>
<feature type="compositionally biased region" description="Low complexity" evidence="5">
    <location>
        <begin position="159"/>
        <end position="172"/>
    </location>
</feature>
<feature type="coiled-coil region" evidence="4">
    <location>
        <begin position="319"/>
        <end position="346"/>
    </location>
</feature>
<keyword evidence="8" id="KW-1185">Reference proteome</keyword>
<protein>
    <recommendedName>
        <fullName evidence="6">BHLH domain-containing protein</fullName>
    </recommendedName>
</protein>
<evidence type="ECO:0000313" key="7">
    <source>
        <dbReference type="EMBL" id="CAA7397277.1"/>
    </source>
</evidence>
<reference evidence="7" key="1">
    <citation type="submission" date="2020-02" db="EMBL/GenBank/DDBJ databases">
        <authorList>
            <person name="Scholz U."/>
            <person name="Mascher M."/>
            <person name="Fiebig A."/>
        </authorList>
    </citation>
    <scope>NUCLEOTIDE SEQUENCE</scope>
</reference>
<proteinExistence type="inferred from homology"/>
<dbReference type="CDD" id="cd11393">
    <property type="entry name" value="bHLH_AtbHLH_like"/>
    <property type="match status" value="1"/>
</dbReference>
<evidence type="ECO:0000256" key="4">
    <source>
        <dbReference type="SAM" id="Coils"/>
    </source>
</evidence>
<name>A0A7I8KHI2_SPIIN</name>
<dbReference type="EMBL" id="LR746269">
    <property type="protein sequence ID" value="CAA7397277.1"/>
    <property type="molecule type" value="Genomic_DNA"/>
</dbReference>
<dbReference type="Gene3D" id="4.10.280.10">
    <property type="entry name" value="Helix-loop-helix DNA-binding domain"/>
    <property type="match status" value="1"/>
</dbReference>
<sequence>MDGGLSGQPSCYAGTSGQGQFDLYGGSFCDQTGLPGFDFKDGLGCLGVDDSSMSSGASGLTRPQFYQVTAQTGVKSMMIAGEFVQQSPLGEFFQPDQNLRSLSSSSMRSLSVGSPASVEQVAHRVTILAYDQFRGVQFPTPTDDDAAMARAMLAVMSSSSSSSSPRLSATSRAWHDRGRSRGGGGAFIPYDPTAPAVAGVEARKLSPGQEMMKRSFSILRGISPMSGGDARLQESRPTTNQLHHMISERKRREKLNESFSDLRTLLPPGTKVRPRLALSLSFFSPSSSSSSSYLHSCRLRLPLRLNLISPAFKDKASVLAGTIEQVKTLRSQISDLEEKNKAMEMSILPPDEEDGSADGVQERIRMTSATEPSSGKQLIELRVTVPAECDMIDPVLHILEFLRKRPEVNLLSLDASIYLRQKNPVRLTILTIRLKGGEEWDEGPFKEAVTRVINEALP</sequence>